<dbReference type="Pfam" id="PF18948">
    <property type="entry name" value="DUF5692"/>
    <property type="match status" value="1"/>
</dbReference>
<organism evidence="2 3">
    <name type="scientific">Parolsenella catena</name>
    <dbReference type="NCBI Taxonomy" id="2003188"/>
    <lineage>
        <taxon>Bacteria</taxon>
        <taxon>Bacillati</taxon>
        <taxon>Actinomycetota</taxon>
        <taxon>Coriobacteriia</taxon>
        <taxon>Coriobacteriales</taxon>
        <taxon>Atopobiaceae</taxon>
        <taxon>Parolsenella</taxon>
    </lineage>
</organism>
<dbReference type="GeneID" id="88848402"/>
<evidence type="ECO:0000313" key="2">
    <source>
        <dbReference type="EMBL" id="BBH49666.1"/>
    </source>
</evidence>
<keyword evidence="3" id="KW-1185">Reference proteome</keyword>
<feature type="transmembrane region" description="Helical" evidence="1">
    <location>
        <begin position="79"/>
        <end position="98"/>
    </location>
</feature>
<protein>
    <submittedName>
        <fullName evidence="2">Putative membrane spanning protein</fullName>
    </submittedName>
</protein>
<dbReference type="AlphaFoldDB" id="A0A3G9K0I9"/>
<feature type="transmembrane region" description="Helical" evidence="1">
    <location>
        <begin position="12"/>
        <end position="31"/>
    </location>
</feature>
<evidence type="ECO:0000313" key="3">
    <source>
        <dbReference type="Proteomes" id="UP000273154"/>
    </source>
</evidence>
<keyword evidence="1" id="KW-0472">Membrane</keyword>
<proteinExistence type="predicted"/>
<dbReference type="RefSeq" id="WP_126420936.1">
    <property type="nucleotide sequence ID" value="NZ_AP019367.1"/>
</dbReference>
<feature type="transmembrane region" description="Helical" evidence="1">
    <location>
        <begin position="110"/>
        <end position="127"/>
    </location>
</feature>
<gene>
    <name evidence="2" type="ORF">Pcatena_02530</name>
</gene>
<feature type="transmembrane region" description="Helical" evidence="1">
    <location>
        <begin position="160"/>
        <end position="181"/>
    </location>
</feature>
<keyword evidence="1" id="KW-0812">Transmembrane</keyword>
<accession>A0A3G9K0I9</accession>
<evidence type="ECO:0000256" key="1">
    <source>
        <dbReference type="SAM" id="Phobius"/>
    </source>
</evidence>
<dbReference type="EMBL" id="AP019367">
    <property type="protein sequence ID" value="BBH49666.1"/>
    <property type="molecule type" value="Genomic_DNA"/>
</dbReference>
<reference evidence="3" key="1">
    <citation type="submission" date="2018-11" db="EMBL/GenBank/DDBJ databases">
        <title>Comparative genomics of Parolsenella catena and Libanicoccus massiliensis: Reclassification of Libanicoccus massiliensis as Parolsenella massiliensis comb. nov.</title>
        <authorList>
            <person name="Sakamoto M."/>
            <person name="Ikeyama N."/>
            <person name="Murakami T."/>
            <person name="Mori H."/>
            <person name="Yuki M."/>
            <person name="Ohkuma M."/>
        </authorList>
    </citation>
    <scope>NUCLEOTIDE SEQUENCE [LARGE SCALE GENOMIC DNA]</scope>
    <source>
        <strain evidence="3">JCM 31932</strain>
    </source>
</reference>
<dbReference type="Proteomes" id="UP000273154">
    <property type="component" value="Chromosome"/>
</dbReference>
<feature type="transmembrane region" description="Helical" evidence="1">
    <location>
        <begin position="277"/>
        <end position="298"/>
    </location>
</feature>
<dbReference type="KEGG" id="pcat:Pcatena_02530"/>
<feature type="transmembrane region" description="Helical" evidence="1">
    <location>
        <begin position="38"/>
        <end position="59"/>
    </location>
</feature>
<dbReference type="OrthoDB" id="7054801at2"/>
<dbReference type="InterPro" id="IPR043747">
    <property type="entry name" value="DUF5692"/>
</dbReference>
<keyword evidence="1" id="KW-1133">Transmembrane helix</keyword>
<sequence>MLFDVYGTNAPFQWLGWVLVFVGLILANEFARRSKVGGLIMFGALPIAMTVYCVAIGIGVAQGAEWALNNPTHVYQNSWFHYAKVYAALAGCLGFMVIKYKWGRLGRAHWFRAWPFVIVAINILIAVCSDFESAYHFFALGETTWVTSEGATQLAGWNNVFNGIAGIINIFCMTGWWSVYASKDEADMLWPDMTWVYIIAYDIWNFCYTYNCLPTHSWFCGFALLLAPTVANFFWNKGGWIQNRAFTLAIWCMFAQVFPYFQEESVFVTHSTLNPTSALVVSALALVANVAAIIYIVYRAKKLGVNPYKSDVFKGTRDWEQATARREPAENDPALTA</sequence>
<name>A0A3G9K0I9_9ACTN</name>